<dbReference type="EMBL" id="CAFBLV010000058">
    <property type="protein sequence ID" value="CAB4866753.1"/>
    <property type="molecule type" value="Genomic_DNA"/>
</dbReference>
<organism evidence="4">
    <name type="scientific">freshwater metagenome</name>
    <dbReference type="NCBI Taxonomy" id="449393"/>
    <lineage>
        <taxon>unclassified sequences</taxon>
        <taxon>metagenomes</taxon>
        <taxon>ecological metagenomes</taxon>
    </lineage>
</organism>
<dbReference type="InterPro" id="IPR001214">
    <property type="entry name" value="SET_dom"/>
</dbReference>
<dbReference type="InterPro" id="IPR053201">
    <property type="entry name" value="Flavunoidine_N-MTase"/>
</dbReference>
<evidence type="ECO:0000259" key="1">
    <source>
        <dbReference type="PROSITE" id="PS50280"/>
    </source>
</evidence>
<dbReference type="Pfam" id="PF00856">
    <property type="entry name" value="SET"/>
    <property type="match status" value="1"/>
</dbReference>
<dbReference type="InterPro" id="IPR046341">
    <property type="entry name" value="SET_dom_sf"/>
</dbReference>
<evidence type="ECO:0000313" key="4">
    <source>
        <dbReference type="EMBL" id="CAB4866753.1"/>
    </source>
</evidence>
<proteinExistence type="predicted"/>
<protein>
    <submittedName>
        <fullName evidence="4">Unannotated protein</fullName>
    </submittedName>
</protein>
<dbReference type="SMART" id="SM00317">
    <property type="entry name" value="SET"/>
    <property type="match status" value="1"/>
</dbReference>
<dbReference type="SUPFAM" id="SSF82199">
    <property type="entry name" value="SET domain"/>
    <property type="match status" value="1"/>
</dbReference>
<sequence>MDFNWLTPKAQARPAGEKGWGSFVIEPISKGETVAAFGGWIVSRDMLSTMSHDRQGRSIQVDEDLYLVSSDTPEPGDMLNHSCEPNCGLSGSSLLIAMRDIEPGEELTFDYAMCDASDYDEFRCLCAQPGCRELVTGSDWRDPVLQAKYAGYFSPYLVKRLAAIGVV</sequence>
<dbReference type="AlphaFoldDB" id="A0A6J7DHQ2"/>
<evidence type="ECO:0000313" key="2">
    <source>
        <dbReference type="EMBL" id="CAB4665473.1"/>
    </source>
</evidence>
<name>A0A6J7DHQ2_9ZZZZ</name>
<reference evidence="4" key="1">
    <citation type="submission" date="2020-05" db="EMBL/GenBank/DDBJ databases">
        <authorList>
            <person name="Chiriac C."/>
            <person name="Salcher M."/>
            <person name="Ghai R."/>
            <person name="Kavagutti S V."/>
        </authorList>
    </citation>
    <scope>NUCLEOTIDE SEQUENCE</scope>
</reference>
<dbReference type="PROSITE" id="PS50280">
    <property type="entry name" value="SET"/>
    <property type="match status" value="1"/>
</dbReference>
<dbReference type="Gene3D" id="2.170.270.10">
    <property type="entry name" value="SET domain"/>
    <property type="match status" value="1"/>
</dbReference>
<accession>A0A6J7DHQ2</accession>
<dbReference type="EMBL" id="CAEZWW010000024">
    <property type="protein sequence ID" value="CAB4665473.1"/>
    <property type="molecule type" value="Genomic_DNA"/>
</dbReference>
<gene>
    <name evidence="2" type="ORF">UFOPK2310_00326</name>
    <name evidence="3" type="ORF">UFOPK2625_00725</name>
    <name evidence="4" type="ORF">UFOPK3425_00423</name>
</gene>
<dbReference type="EMBL" id="CAEZXZ010000093">
    <property type="protein sequence ID" value="CAB4705579.1"/>
    <property type="molecule type" value="Genomic_DNA"/>
</dbReference>
<feature type="domain" description="SET" evidence="1">
    <location>
        <begin position="4"/>
        <end position="112"/>
    </location>
</feature>
<dbReference type="PANTHER" id="PTHR12350">
    <property type="entry name" value="HISTONE-LYSINE N-METHYLTRANSFERASE-RELATED"/>
    <property type="match status" value="1"/>
</dbReference>
<evidence type="ECO:0000313" key="3">
    <source>
        <dbReference type="EMBL" id="CAB4705579.1"/>
    </source>
</evidence>
<dbReference type="PANTHER" id="PTHR12350:SF19">
    <property type="entry name" value="SET DOMAIN-CONTAINING PROTEIN"/>
    <property type="match status" value="1"/>
</dbReference>